<gene>
    <name evidence="1" type="ORF">C8R41DRAFT_833971</name>
</gene>
<name>A0ABQ8VGP0_9AGAR</name>
<evidence type="ECO:0000313" key="1">
    <source>
        <dbReference type="EMBL" id="KAJ4491028.1"/>
    </source>
</evidence>
<comment type="caution">
    <text evidence="1">The sequence shown here is derived from an EMBL/GenBank/DDBJ whole genome shotgun (WGS) entry which is preliminary data.</text>
</comment>
<sequence length="72" mass="8333">MHCLTRSTMLPPHTSTYHSSTFRHSYHVTRVLDFFLRRSTMTVWDVVGTIFNDNFVPKDKKGVGSGMGREWA</sequence>
<proteinExistence type="predicted"/>
<dbReference type="EMBL" id="JANVFT010000042">
    <property type="protein sequence ID" value="KAJ4491028.1"/>
    <property type="molecule type" value="Genomic_DNA"/>
</dbReference>
<accession>A0ABQ8VGP0</accession>
<evidence type="ECO:0000313" key="2">
    <source>
        <dbReference type="Proteomes" id="UP001150217"/>
    </source>
</evidence>
<organism evidence="1 2">
    <name type="scientific">Lentinula lateritia</name>
    <dbReference type="NCBI Taxonomy" id="40482"/>
    <lineage>
        <taxon>Eukaryota</taxon>
        <taxon>Fungi</taxon>
        <taxon>Dikarya</taxon>
        <taxon>Basidiomycota</taxon>
        <taxon>Agaricomycotina</taxon>
        <taxon>Agaricomycetes</taxon>
        <taxon>Agaricomycetidae</taxon>
        <taxon>Agaricales</taxon>
        <taxon>Marasmiineae</taxon>
        <taxon>Omphalotaceae</taxon>
        <taxon>Lentinula</taxon>
    </lineage>
</organism>
<dbReference type="Proteomes" id="UP001150217">
    <property type="component" value="Unassembled WGS sequence"/>
</dbReference>
<protein>
    <submittedName>
        <fullName evidence="1">Uncharacterized protein</fullName>
    </submittedName>
</protein>
<keyword evidence="2" id="KW-1185">Reference proteome</keyword>
<reference evidence="1" key="1">
    <citation type="submission" date="2022-08" db="EMBL/GenBank/DDBJ databases">
        <title>A Global Phylogenomic Analysis of the Shiitake Genus Lentinula.</title>
        <authorList>
            <consortium name="DOE Joint Genome Institute"/>
            <person name="Sierra-Patev S."/>
            <person name="Min B."/>
            <person name="Naranjo-Ortiz M."/>
            <person name="Looney B."/>
            <person name="Konkel Z."/>
            <person name="Slot J.C."/>
            <person name="Sakamoto Y."/>
            <person name="Steenwyk J.L."/>
            <person name="Rokas A."/>
            <person name="Carro J."/>
            <person name="Camarero S."/>
            <person name="Ferreira P."/>
            <person name="Molpeceres G."/>
            <person name="Ruiz-Duenas F.J."/>
            <person name="Serrano A."/>
            <person name="Henrissat B."/>
            <person name="Drula E."/>
            <person name="Hughes K.W."/>
            <person name="Mata J.L."/>
            <person name="Ishikawa N.K."/>
            <person name="Vargas-Isla R."/>
            <person name="Ushijima S."/>
            <person name="Smith C.A."/>
            <person name="Ahrendt S."/>
            <person name="Andreopoulos W."/>
            <person name="He G."/>
            <person name="Labutti K."/>
            <person name="Lipzen A."/>
            <person name="Ng V."/>
            <person name="Riley R."/>
            <person name="Sandor L."/>
            <person name="Barry K."/>
            <person name="Martinez A.T."/>
            <person name="Xiao Y."/>
            <person name="Gibbons J.G."/>
            <person name="Terashima K."/>
            <person name="Grigoriev I.V."/>
            <person name="Hibbett D.S."/>
        </authorList>
    </citation>
    <scope>NUCLEOTIDE SEQUENCE</scope>
    <source>
        <strain evidence="1">RHP3577 ss4</strain>
    </source>
</reference>